<evidence type="ECO:0000313" key="1">
    <source>
        <dbReference type="EMBL" id="MBB4045579.1"/>
    </source>
</evidence>
<keyword evidence="2" id="KW-1185">Reference proteome</keyword>
<accession>A0A840D430</accession>
<name>A0A840D430_9BACE</name>
<gene>
    <name evidence="1" type="ORF">GGR06_003394</name>
</gene>
<sequence>MPENYQIPPENCFLIVFPLKYDKIQPFKS</sequence>
<protein>
    <submittedName>
        <fullName evidence="1">Uncharacterized protein</fullName>
    </submittedName>
</protein>
<comment type="caution">
    <text evidence="1">The sequence shown here is derived from an EMBL/GenBank/DDBJ whole genome shotgun (WGS) entry which is preliminary data.</text>
</comment>
<dbReference type="EMBL" id="JACIER010000016">
    <property type="protein sequence ID" value="MBB4045579.1"/>
    <property type="molecule type" value="Genomic_DNA"/>
</dbReference>
<organism evidence="1 2">
    <name type="scientific">Bacteroides reticulotermitis</name>
    <dbReference type="NCBI Taxonomy" id="1133319"/>
    <lineage>
        <taxon>Bacteria</taxon>
        <taxon>Pseudomonadati</taxon>
        <taxon>Bacteroidota</taxon>
        <taxon>Bacteroidia</taxon>
        <taxon>Bacteroidales</taxon>
        <taxon>Bacteroidaceae</taxon>
        <taxon>Bacteroides</taxon>
    </lineage>
</organism>
<dbReference type="AlphaFoldDB" id="A0A840D430"/>
<evidence type="ECO:0000313" key="2">
    <source>
        <dbReference type="Proteomes" id="UP000560658"/>
    </source>
</evidence>
<proteinExistence type="predicted"/>
<reference evidence="1" key="1">
    <citation type="submission" date="2020-08" db="EMBL/GenBank/DDBJ databases">
        <title>Genomic Encyclopedia of Type Strains, Phase IV (KMG-IV): sequencing the most valuable type-strain genomes for metagenomic binning, comparative biology and taxonomic classification.</title>
        <authorList>
            <person name="Goeker M."/>
        </authorList>
    </citation>
    <scope>NUCLEOTIDE SEQUENCE [LARGE SCALE GENOMIC DNA]</scope>
    <source>
        <strain evidence="1">DSM 105720</strain>
    </source>
</reference>
<dbReference type="Proteomes" id="UP000560658">
    <property type="component" value="Unassembled WGS sequence"/>
</dbReference>